<evidence type="ECO:0000256" key="1">
    <source>
        <dbReference type="SAM" id="MobiDB-lite"/>
    </source>
</evidence>
<gene>
    <name evidence="3" type="ORF">TOLI1172_LOCUS5032</name>
</gene>
<dbReference type="InterPro" id="IPR044245">
    <property type="entry name" value="Spartan"/>
</dbReference>
<evidence type="ECO:0000313" key="3">
    <source>
        <dbReference type="EMBL" id="CAD8820638.1"/>
    </source>
</evidence>
<protein>
    <recommendedName>
        <fullName evidence="2">UBA domain-containing protein</fullName>
    </recommendedName>
</protein>
<dbReference type="PANTHER" id="PTHR21220">
    <property type="entry name" value="DNA-DEPENDENT METALLOPROTEASE SPRTN"/>
    <property type="match status" value="1"/>
</dbReference>
<dbReference type="EMBL" id="HBFP01007031">
    <property type="protein sequence ID" value="CAD8820638.1"/>
    <property type="molecule type" value="Transcribed_RNA"/>
</dbReference>
<accession>A0A7S1ES63</accession>
<organism evidence="3">
    <name type="scientific">Timspurckia oligopyrenoides</name>
    <dbReference type="NCBI Taxonomy" id="708627"/>
    <lineage>
        <taxon>Eukaryota</taxon>
        <taxon>Rhodophyta</taxon>
        <taxon>Bangiophyceae</taxon>
        <taxon>Porphyridiales</taxon>
        <taxon>Porphyridiaceae</taxon>
        <taxon>Timspurckia</taxon>
    </lineage>
</organism>
<dbReference type="GO" id="GO:0031593">
    <property type="term" value="F:polyubiquitin modification-dependent protein binding"/>
    <property type="evidence" value="ECO:0007669"/>
    <property type="project" value="TreeGrafter"/>
</dbReference>
<dbReference type="GO" id="GO:0004222">
    <property type="term" value="F:metalloendopeptidase activity"/>
    <property type="evidence" value="ECO:0007669"/>
    <property type="project" value="InterPro"/>
</dbReference>
<dbReference type="InterPro" id="IPR006640">
    <property type="entry name" value="SprT-like_domain"/>
</dbReference>
<feature type="compositionally biased region" description="Low complexity" evidence="1">
    <location>
        <begin position="237"/>
        <end position="255"/>
    </location>
</feature>
<dbReference type="SUPFAM" id="SSF46934">
    <property type="entry name" value="UBA-like"/>
    <property type="match status" value="1"/>
</dbReference>
<dbReference type="GO" id="GO:0006974">
    <property type="term" value="P:DNA damage response"/>
    <property type="evidence" value="ECO:0007669"/>
    <property type="project" value="InterPro"/>
</dbReference>
<dbReference type="InterPro" id="IPR009060">
    <property type="entry name" value="UBA-like_sf"/>
</dbReference>
<dbReference type="SMART" id="SM00731">
    <property type="entry name" value="SprT"/>
    <property type="match status" value="1"/>
</dbReference>
<sequence>MNTGVYTKGAPRAAEVEELPPLLHDLFVVYDAVYFETRLQNAGVCIRWSNKSMVRCAGYCKKTSNGAVEIVISEPLHKFRSNTELKETVLHEMIHALDFISPGSRFDHDGHGEFFQRNMARINTATSPDPYRPASGYHITIFHNFVDEVRFHQQHHWRCNVCGNIIRRSMNREPSEKDCRSYRKDGSKWIHNGSSSHKTNRCGDNRCFTHNHMRTCKGSYIKIAAPEVTQQARKIKSSSTQSKTKLKQPTQLTLPVGKKGKVDKDSERKPEKADAGQISNAVNSSDVAREIWQNSSMLREIHQEREHQTRSDHNDLITAKNAEVQAANESEIDNINNDIQTVSDDDEIIITSVRMTEKLNASDRNAINQFVQMGFSEIRSKEAWILASQQFEAALQILLNSSE</sequence>
<dbReference type="AlphaFoldDB" id="A0A7S1ES63"/>
<dbReference type="PANTHER" id="PTHR21220:SF0">
    <property type="entry name" value="DNA-DEPENDENT METALLOPROTEASE SPRTN"/>
    <property type="match status" value="1"/>
</dbReference>
<evidence type="ECO:0000259" key="2">
    <source>
        <dbReference type="PROSITE" id="PS50030"/>
    </source>
</evidence>
<name>A0A7S1ES63_9RHOD</name>
<reference evidence="3" key="1">
    <citation type="submission" date="2021-01" db="EMBL/GenBank/DDBJ databases">
        <authorList>
            <person name="Corre E."/>
            <person name="Pelletier E."/>
            <person name="Niang G."/>
            <person name="Scheremetjew M."/>
            <person name="Finn R."/>
            <person name="Kale V."/>
            <person name="Holt S."/>
            <person name="Cochrane G."/>
            <person name="Meng A."/>
            <person name="Brown T."/>
            <person name="Cohen L."/>
        </authorList>
    </citation>
    <scope>NUCLEOTIDE SEQUENCE</scope>
    <source>
        <strain evidence="3">CCMP3278</strain>
    </source>
</reference>
<dbReference type="GO" id="GO:0005634">
    <property type="term" value="C:nucleus"/>
    <property type="evidence" value="ECO:0007669"/>
    <property type="project" value="TreeGrafter"/>
</dbReference>
<dbReference type="PROSITE" id="PS50030">
    <property type="entry name" value="UBA"/>
    <property type="match status" value="1"/>
</dbReference>
<proteinExistence type="predicted"/>
<feature type="compositionally biased region" description="Basic and acidic residues" evidence="1">
    <location>
        <begin position="260"/>
        <end position="274"/>
    </location>
</feature>
<feature type="region of interest" description="Disordered" evidence="1">
    <location>
        <begin position="231"/>
        <end position="281"/>
    </location>
</feature>
<dbReference type="InterPro" id="IPR015940">
    <property type="entry name" value="UBA"/>
</dbReference>
<dbReference type="Pfam" id="PF10263">
    <property type="entry name" value="SprT-like"/>
    <property type="match status" value="1"/>
</dbReference>
<dbReference type="GO" id="GO:0003697">
    <property type="term" value="F:single-stranded DNA binding"/>
    <property type="evidence" value="ECO:0007669"/>
    <property type="project" value="InterPro"/>
</dbReference>
<feature type="domain" description="UBA" evidence="2">
    <location>
        <begin position="361"/>
        <end position="401"/>
    </location>
</feature>
<dbReference type="Gene3D" id="1.10.8.10">
    <property type="entry name" value="DNA helicase RuvA subunit, C-terminal domain"/>
    <property type="match status" value="1"/>
</dbReference>